<feature type="compositionally biased region" description="Low complexity" evidence="1">
    <location>
        <begin position="301"/>
        <end position="310"/>
    </location>
</feature>
<accession>A0A1H0EZK3</accession>
<dbReference type="SUPFAM" id="SSF82171">
    <property type="entry name" value="DPP6 N-terminal domain-like"/>
    <property type="match status" value="1"/>
</dbReference>
<dbReference type="InterPro" id="IPR011042">
    <property type="entry name" value="6-blade_b-propeller_TolB-like"/>
</dbReference>
<keyword evidence="3" id="KW-1185">Reference proteome</keyword>
<dbReference type="RefSeq" id="WP_091368387.1">
    <property type="nucleotide sequence ID" value="NZ_FNDV01000003.1"/>
</dbReference>
<dbReference type="Gene3D" id="2.120.10.30">
    <property type="entry name" value="TolB, C-terminal domain"/>
    <property type="match status" value="1"/>
</dbReference>
<evidence type="ECO:0000256" key="1">
    <source>
        <dbReference type="SAM" id="MobiDB-lite"/>
    </source>
</evidence>
<dbReference type="Pfam" id="PF07676">
    <property type="entry name" value="PD40"/>
    <property type="match status" value="1"/>
</dbReference>
<dbReference type="InterPro" id="IPR011659">
    <property type="entry name" value="WD40"/>
</dbReference>
<feature type="region of interest" description="Disordered" evidence="1">
    <location>
        <begin position="292"/>
        <end position="316"/>
    </location>
</feature>
<dbReference type="AlphaFoldDB" id="A0A1H0EZK3"/>
<dbReference type="Proteomes" id="UP000199651">
    <property type="component" value="Unassembled WGS sequence"/>
</dbReference>
<organism evidence="2 3">
    <name type="scientific">Actinokineospora alba</name>
    <dbReference type="NCBI Taxonomy" id="504798"/>
    <lineage>
        <taxon>Bacteria</taxon>
        <taxon>Bacillati</taxon>
        <taxon>Actinomycetota</taxon>
        <taxon>Actinomycetes</taxon>
        <taxon>Pseudonocardiales</taxon>
        <taxon>Pseudonocardiaceae</taxon>
        <taxon>Actinokineospora</taxon>
    </lineage>
</organism>
<dbReference type="STRING" id="504798.SAMN05421871_103704"/>
<evidence type="ECO:0000313" key="2">
    <source>
        <dbReference type="EMBL" id="SDN87818.1"/>
    </source>
</evidence>
<proteinExistence type="predicted"/>
<dbReference type="OrthoDB" id="9808778at2"/>
<gene>
    <name evidence="2" type="ORF">SAMN05192558_101165</name>
</gene>
<evidence type="ECO:0000313" key="3">
    <source>
        <dbReference type="Proteomes" id="UP000199651"/>
    </source>
</evidence>
<protein>
    <submittedName>
        <fullName evidence="2">WD40-like Beta Propeller Repeat</fullName>
    </submittedName>
</protein>
<reference evidence="3" key="1">
    <citation type="submission" date="2016-10" db="EMBL/GenBank/DDBJ databases">
        <authorList>
            <person name="Varghese N."/>
            <person name="Submissions S."/>
        </authorList>
    </citation>
    <scope>NUCLEOTIDE SEQUENCE [LARGE SCALE GENOMIC DNA]</scope>
    <source>
        <strain evidence="3">IBRC-M 10655</strain>
    </source>
</reference>
<name>A0A1H0EZK3_9PSEU</name>
<dbReference type="EMBL" id="FNJB01000001">
    <property type="protein sequence ID" value="SDN87818.1"/>
    <property type="molecule type" value="Genomic_DNA"/>
</dbReference>
<sequence length="316" mass="33803">MIDRPKLIGAALIVATLVGGAAYLGWRASTMDTTDTREGDRLDLARAGSLVYIEDGTVRQVAGERPLGVGPACQRAHTAGGVLACLRPAAIPGGFEVAVFDTDLDEQKVIPVWGTPSRTRVSASGRWVAWTVFRSGDSYLADGGFSTTAGAYDLRTGEHHGSLEDFTAIVDGNVYEAADRNFWGITFAADDRTFYATMASGGTTRLMRGDLETRRMEAVRENVECPSLSADGRRIAYKFRTGQTWRLHVLDLDTGTDIALAEPEHVDDQPAWLDDTTIAYVRPAGGRPTLFAVPTDGTGGPRPLRPGSSPATIGGL</sequence>